<comment type="similarity">
    <text evidence="4">Belongs to the FAST kinase family.</text>
</comment>
<evidence type="ECO:0000313" key="9">
    <source>
        <dbReference type="Ensembl" id="ENSAMXP00000043809.1"/>
    </source>
</evidence>
<evidence type="ECO:0000256" key="5">
    <source>
        <dbReference type="ARBA" id="ARBA00040471"/>
    </source>
</evidence>
<evidence type="ECO:0000259" key="8">
    <source>
        <dbReference type="PROSITE" id="PS51286"/>
    </source>
</evidence>
<reference evidence="9" key="3">
    <citation type="submission" date="2025-08" db="UniProtKB">
        <authorList>
            <consortium name="Ensembl"/>
        </authorList>
    </citation>
    <scope>IDENTIFICATION</scope>
</reference>
<dbReference type="GO" id="GO:0044528">
    <property type="term" value="P:regulation of mitochondrial mRNA stability"/>
    <property type="evidence" value="ECO:0007669"/>
    <property type="project" value="InterPro"/>
</dbReference>
<dbReference type="GeneTree" id="ENSGT01030000234607"/>
<evidence type="ECO:0000256" key="6">
    <source>
        <dbReference type="ARBA" id="ARBA00042265"/>
    </source>
</evidence>
<dbReference type="Pfam" id="PF08373">
    <property type="entry name" value="RAP"/>
    <property type="match status" value="1"/>
</dbReference>
<comment type="subcellular location">
    <subcellularLocation>
        <location evidence="1">Mitochondrion matrix</location>
    </subcellularLocation>
</comment>
<proteinExistence type="inferred from homology"/>
<protein>
    <recommendedName>
        <fullName evidence="5">FAST kinase domain-containing protein 4</fullName>
    </recommendedName>
    <alternativeName>
        <fullName evidence="7">Protein TBRG4</fullName>
    </alternativeName>
    <alternativeName>
        <fullName evidence="6">Transforming growth factor beta regulator 4</fullName>
    </alternativeName>
</protein>
<dbReference type="InterPro" id="IPR013584">
    <property type="entry name" value="RAP"/>
</dbReference>
<dbReference type="Proteomes" id="UP000018467">
    <property type="component" value="Unassembled WGS sequence"/>
</dbReference>
<keyword evidence="2" id="KW-0809">Transit peptide</keyword>
<dbReference type="Bgee" id="ENSAMXG00000039340">
    <property type="expression patterns" value="Expressed in heart and 14 other cell types or tissues"/>
</dbReference>
<accession>A0A3B1JR35</accession>
<evidence type="ECO:0000256" key="2">
    <source>
        <dbReference type="ARBA" id="ARBA00022946"/>
    </source>
</evidence>
<reference evidence="10" key="1">
    <citation type="submission" date="2013-03" db="EMBL/GenBank/DDBJ databases">
        <authorList>
            <person name="Jeffery W."/>
            <person name="Warren W."/>
            <person name="Wilson R.K."/>
        </authorList>
    </citation>
    <scope>NUCLEOTIDE SEQUENCE</scope>
    <source>
        <strain evidence="10">female</strain>
    </source>
</reference>
<dbReference type="SMART" id="SM00952">
    <property type="entry name" value="RAP"/>
    <property type="match status" value="1"/>
</dbReference>
<dbReference type="Ensembl" id="ENSAMXT00000043894.1">
    <property type="protein sequence ID" value="ENSAMXP00000043809.1"/>
    <property type="gene ID" value="ENSAMXG00000039340.1"/>
</dbReference>
<dbReference type="GO" id="GO:0003723">
    <property type="term" value="F:RNA binding"/>
    <property type="evidence" value="ECO:0007669"/>
    <property type="project" value="TreeGrafter"/>
</dbReference>
<organism evidence="9 10">
    <name type="scientific">Astyanax mexicanus</name>
    <name type="common">Blind cave fish</name>
    <name type="synonym">Astyanax fasciatus mexicanus</name>
    <dbReference type="NCBI Taxonomy" id="7994"/>
    <lineage>
        <taxon>Eukaryota</taxon>
        <taxon>Metazoa</taxon>
        <taxon>Chordata</taxon>
        <taxon>Craniata</taxon>
        <taxon>Vertebrata</taxon>
        <taxon>Euteleostomi</taxon>
        <taxon>Actinopterygii</taxon>
        <taxon>Neopterygii</taxon>
        <taxon>Teleostei</taxon>
        <taxon>Ostariophysi</taxon>
        <taxon>Characiformes</taxon>
        <taxon>Characoidei</taxon>
        <taxon>Acestrorhamphidae</taxon>
        <taxon>Acestrorhamphinae</taxon>
        <taxon>Astyanax</taxon>
    </lineage>
</organism>
<dbReference type="FunCoup" id="A0A3B1JR35">
    <property type="interactions" value="1018"/>
</dbReference>
<keyword evidence="10" id="KW-1185">Reference proteome</keyword>
<feature type="domain" description="RAP" evidence="8">
    <location>
        <begin position="561"/>
        <end position="619"/>
    </location>
</feature>
<dbReference type="InParanoid" id="A0A3B1JR35"/>
<dbReference type="CDD" id="cd23739">
    <property type="entry name" value="TBRG4-like_N"/>
    <property type="match status" value="1"/>
</dbReference>
<name>A0A3B1JR35_ASTMX</name>
<dbReference type="InterPro" id="IPR010622">
    <property type="entry name" value="FAST_Leu-rich"/>
</dbReference>
<dbReference type="AlphaFoldDB" id="A0A3B1JR35"/>
<sequence>MTARLLGRWALLLSRCPQPSASTAHLKALAALPVEPLWSQAWIQTPVRPFYMSRENAQEEKTKTTSQQTNFHLRIDKAATPKEVLNLWKNLGGSTNQAATCLVQIYKLSLGTGVKSDSSILNDPRFAEMLKAVHSQVSVIHSNTLVSLLRALCVLGVSPHSKVLQSLQHETLWRLRRLNVRQLTLLVDWTSGHPDYKEGNELLTSAALKSLELRWTELTEPRTIRVLMTRAVRHSPGLMDKLEDKALELAWRFTAEDIRVMLLILASHQRRAVALLRALSYHLDQKPSSELNTPLLMDIAYAYGRLNFQHTPMLQRIVTEMIARLQELTANEVSRCTKSLGFVKWLHLPLFEGCAQHFLNQSQHYTTQQLCNLILSFARLNFQPSNMEEFYKKVHESLEGSWQELDPFLKADLVWSLCVLQQAKPEHIAAVADCDFQTKLTGVTADRREGYRLKLTQIAASGQLESIGASSVLPTIHIPALQGKAPATTPLQSSLSTALQNLTRSFPNSLRTDVNTVYGWTVDAELVVDSENKPINLEKLVAPHLPGGGGSEQLPQGAYRLAFLVWDYNHFLSTGKELLGRFVMQKRHLELAGFLVVEVPYYEWQELNSDWKKEAYLKDKIAKAVAEDRAK</sequence>
<evidence type="ECO:0000256" key="7">
    <source>
        <dbReference type="ARBA" id="ARBA00043220"/>
    </source>
</evidence>
<dbReference type="GO" id="GO:0035770">
    <property type="term" value="C:ribonucleoprotein granule"/>
    <property type="evidence" value="ECO:0007669"/>
    <property type="project" value="TreeGrafter"/>
</dbReference>
<dbReference type="STRING" id="7994.ENSAMXP00000043809"/>
<dbReference type="InterPro" id="IPR013579">
    <property type="entry name" value="FAST_2"/>
</dbReference>
<dbReference type="GO" id="GO:0005759">
    <property type="term" value="C:mitochondrial matrix"/>
    <property type="evidence" value="ECO:0007669"/>
    <property type="project" value="UniProtKB-SubCell"/>
</dbReference>
<evidence type="ECO:0000256" key="1">
    <source>
        <dbReference type="ARBA" id="ARBA00004305"/>
    </source>
</evidence>
<evidence type="ECO:0000256" key="3">
    <source>
        <dbReference type="ARBA" id="ARBA00023128"/>
    </source>
</evidence>
<reference evidence="9" key="4">
    <citation type="submission" date="2025-09" db="UniProtKB">
        <authorList>
            <consortium name="Ensembl"/>
        </authorList>
    </citation>
    <scope>IDENTIFICATION</scope>
</reference>
<dbReference type="GO" id="GO:0000963">
    <property type="term" value="P:mitochondrial RNA processing"/>
    <property type="evidence" value="ECO:0007669"/>
    <property type="project" value="TreeGrafter"/>
</dbReference>
<dbReference type="PANTHER" id="PTHR21228">
    <property type="entry name" value="FAST LEU-RICH DOMAIN-CONTAINING"/>
    <property type="match status" value="1"/>
</dbReference>
<evidence type="ECO:0000313" key="10">
    <source>
        <dbReference type="Proteomes" id="UP000018467"/>
    </source>
</evidence>
<evidence type="ECO:0000256" key="4">
    <source>
        <dbReference type="ARBA" id="ARBA00038281"/>
    </source>
</evidence>
<dbReference type="Pfam" id="PF06743">
    <property type="entry name" value="FAST_1"/>
    <property type="match status" value="1"/>
</dbReference>
<dbReference type="InterPro" id="IPR050870">
    <property type="entry name" value="FAST_kinase"/>
</dbReference>
<keyword evidence="3" id="KW-0496">Mitochondrion</keyword>
<dbReference type="PROSITE" id="PS51286">
    <property type="entry name" value="RAP"/>
    <property type="match status" value="1"/>
</dbReference>
<dbReference type="PANTHER" id="PTHR21228:SF59">
    <property type="entry name" value="FAST KINASE DOMAIN-CONTAINING PROTEIN 4"/>
    <property type="match status" value="1"/>
</dbReference>
<dbReference type="Pfam" id="PF08368">
    <property type="entry name" value="FAST_2"/>
    <property type="match status" value="1"/>
</dbReference>
<reference evidence="10" key="2">
    <citation type="journal article" date="2014" name="Nat. Commun.">
        <title>The cavefish genome reveals candidate genes for eye loss.</title>
        <authorList>
            <person name="McGaugh S.E."/>
            <person name="Gross J.B."/>
            <person name="Aken B."/>
            <person name="Blin M."/>
            <person name="Borowsky R."/>
            <person name="Chalopin D."/>
            <person name="Hinaux H."/>
            <person name="Jeffery W.R."/>
            <person name="Keene A."/>
            <person name="Ma L."/>
            <person name="Minx P."/>
            <person name="Murphy D."/>
            <person name="O'Quin K.E."/>
            <person name="Retaux S."/>
            <person name="Rohner N."/>
            <person name="Searle S.M."/>
            <person name="Stahl B.A."/>
            <person name="Tabin C."/>
            <person name="Volff J.N."/>
            <person name="Yoshizawa M."/>
            <person name="Warren W.C."/>
        </authorList>
    </citation>
    <scope>NUCLEOTIDE SEQUENCE [LARGE SCALE GENOMIC DNA]</scope>
    <source>
        <strain evidence="10">female</strain>
    </source>
</reference>